<feature type="signal peptide" evidence="8">
    <location>
        <begin position="1"/>
        <end position="25"/>
    </location>
</feature>
<dbReference type="AlphaFoldDB" id="A0A8T4H9Y5"/>
<accession>A0A8T4H9Y5</accession>
<dbReference type="PANTHER" id="PTHR11705:SF143">
    <property type="entry name" value="SLL0236 PROTEIN"/>
    <property type="match status" value="1"/>
</dbReference>
<dbReference type="RefSeq" id="WP_353547322.1">
    <property type="nucleotide sequence ID" value="NZ_JAGKSB010000010.1"/>
</dbReference>
<evidence type="ECO:0000259" key="9">
    <source>
        <dbReference type="PROSITE" id="PS52035"/>
    </source>
</evidence>
<reference evidence="10" key="1">
    <citation type="submission" date="2021-03" db="EMBL/GenBank/DDBJ databases">
        <authorList>
            <person name="Lu T."/>
            <person name="Wang Q."/>
            <person name="Han X."/>
        </authorList>
    </citation>
    <scope>NUCLEOTIDE SEQUENCE</scope>
    <source>
        <strain evidence="10">WQ 2009</strain>
    </source>
</reference>
<evidence type="ECO:0000256" key="4">
    <source>
        <dbReference type="ARBA" id="ARBA00022801"/>
    </source>
</evidence>
<evidence type="ECO:0000256" key="7">
    <source>
        <dbReference type="PROSITE-ProRule" id="PRU01379"/>
    </source>
</evidence>
<dbReference type="Gene3D" id="3.40.50.880">
    <property type="match status" value="1"/>
</dbReference>
<feature type="active site" description="Proton donor/acceptor" evidence="7">
    <location>
        <position position="332"/>
    </location>
</feature>
<dbReference type="Gene3D" id="3.40.630.10">
    <property type="entry name" value="Zn peptidases"/>
    <property type="match status" value="1"/>
</dbReference>
<keyword evidence="11" id="KW-1185">Reference proteome</keyword>
<dbReference type="EMBL" id="JAGKSB010000010">
    <property type="protein sequence ID" value="MBP3943822.1"/>
    <property type="molecule type" value="Genomic_DNA"/>
</dbReference>
<evidence type="ECO:0000256" key="2">
    <source>
        <dbReference type="ARBA" id="ARBA00005988"/>
    </source>
</evidence>
<dbReference type="GO" id="GO:0006508">
    <property type="term" value="P:proteolysis"/>
    <property type="evidence" value="ECO:0007669"/>
    <property type="project" value="UniProtKB-KW"/>
</dbReference>
<dbReference type="Proteomes" id="UP000679691">
    <property type="component" value="Unassembled WGS sequence"/>
</dbReference>
<dbReference type="SMART" id="SM00631">
    <property type="entry name" value="Zn_pept"/>
    <property type="match status" value="1"/>
</dbReference>
<feature type="domain" description="Peptidase M14" evidence="9">
    <location>
        <begin position="56"/>
        <end position="354"/>
    </location>
</feature>
<dbReference type="SUPFAM" id="SSF52317">
    <property type="entry name" value="Class I glutamine amidotransferase-like"/>
    <property type="match status" value="1"/>
</dbReference>
<keyword evidence="5" id="KW-0862">Zinc</keyword>
<organism evidence="10 11">
    <name type="scientific">Rhinopithecimicrobium faecis</name>
    <dbReference type="NCBI Taxonomy" id="2820698"/>
    <lineage>
        <taxon>Bacteria</taxon>
        <taxon>Pseudomonadati</taxon>
        <taxon>Bacteroidota</taxon>
        <taxon>Sphingobacteriia</taxon>
        <taxon>Sphingobacteriales</taxon>
        <taxon>Sphingobacteriaceae</taxon>
        <taxon>Rhinopithecimicrobium</taxon>
    </lineage>
</organism>
<keyword evidence="3" id="KW-0645">Protease</keyword>
<comment type="caution">
    <text evidence="10">The sequence shown here is derived from an EMBL/GenBank/DDBJ whole genome shotgun (WGS) entry which is preliminary data.</text>
</comment>
<dbReference type="Pfam" id="PF00246">
    <property type="entry name" value="Peptidase_M14"/>
    <property type="match status" value="1"/>
</dbReference>
<dbReference type="GO" id="GO:0008270">
    <property type="term" value="F:zinc ion binding"/>
    <property type="evidence" value="ECO:0007669"/>
    <property type="project" value="InterPro"/>
</dbReference>
<dbReference type="GO" id="GO:0005615">
    <property type="term" value="C:extracellular space"/>
    <property type="evidence" value="ECO:0007669"/>
    <property type="project" value="TreeGrafter"/>
</dbReference>
<keyword evidence="4" id="KW-0378">Hydrolase</keyword>
<sequence length="859" mass="94981">MKKTKSYILAAALSAAAILPSQLQAQNAYYFPKATGTFDQKIPEPKAFLGYDIGSFYTRHDQIIAYFKELAKVSDKITYQEIGRSYENRPLGVAIITSAKNQANLAEIQKRHNAQKDPKAASLDAGKDPVVVFLDYSVHGGEVSSGEASLLNAYYLLANKSEEVDKFLDQAVIIMDISQNPDGRDRAVNYLNSFSNQPSILDANDREHNEPFPGGRPNHYYTDLNRDWLAASQIETRPKIKFFHTWYPNVHIDFHEMGKNSTYYFEPSPKSMESPLLPKSSFEFNRVLANYHKDALDGIGSLYFTKELFDNFSPIYGSTYPDFHGAVGVTVEQAGSRGILQETDNGPLAFKFTVRNQLTTGIASIRGAVAEKEGLFKLQKDFFKSALTQAAAHAKKAFVFGDDKDQSLTKKLLDLVLLHNIDVYKLPSDITIDGKSFKKEQAYVVPAQQTQFRMVHAIFEETPPVTDSVFYSGTSYAIAHAYGLQYAKAKAAVSLGEKITASPLFTSKNAIGKAAYAYLVNWTEYNAGRIIPRLLAKGIIVKAAFKPFTSTTNIGDVDYGHGTLIIPVEGQPLDADQLYAAVVQAADEAEVSIQHTATGFAVKGIDLGSPNVHRVADPKVAFVLGQGVNSAEIGQVWYLFTEHLQQPATKIEPAQFPKINLSNYNTLILVSGQYDWSKETVADLKSWVARGGNLITIKGATEWAIKNQLTTEKLYVDTAFLKKEYARTNFDQRLEALSPARMSGNIFQADIDITNPIGFGLKTRDLFVNVEGQVILQPSKDRFSTVAQFTKAPYVSGYIAADRLKPYANKAAIVTSGVGSGSVILFAEDPAHRKYWHGTDRLLINAVYFGKFTNPAASR</sequence>
<name>A0A8T4H9Y5_9SPHI</name>
<evidence type="ECO:0000313" key="10">
    <source>
        <dbReference type="EMBL" id="MBP3943822.1"/>
    </source>
</evidence>
<dbReference type="PANTHER" id="PTHR11705">
    <property type="entry name" value="PROTEASE FAMILY M14 CARBOXYPEPTIDASE A,B"/>
    <property type="match status" value="1"/>
</dbReference>
<evidence type="ECO:0000256" key="6">
    <source>
        <dbReference type="ARBA" id="ARBA00023049"/>
    </source>
</evidence>
<comment type="cofactor">
    <cofactor evidence="1">
        <name>Zn(2+)</name>
        <dbReference type="ChEBI" id="CHEBI:29105"/>
    </cofactor>
</comment>
<proteinExistence type="inferred from homology"/>
<protein>
    <recommendedName>
        <fullName evidence="9">Peptidase M14 domain-containing protein</fullName>
    </recommendedName>
</protein>
<dbReference type="InterPro" id="IPR000834">
    <property type="entry name" value="Peptidase_M14"/>
</dbReference>
<evidence type="ECO:0000256" key="3">
    <source>
        <dbReference type="ARBA" id="ARBA00022670"/>
    </source>
</evidence>
<keyword evidence="6" id="KW-0482">Metalloprotease</keyword>
<evidence type="ECO:0000256" key="5">
    <source>
        <dbReference type="ARBA" id="ARBA00022833"/>
    </source>
</evidence>
<gene>
    <name evidence="10" type="ORF">J5U18_09625</name>
</gene>
<comment type="similarity">
    <text evidence="2 7">Belongs to the peptidase M14 family.</text>
</comment>
<evidence type="ECO:0000256" key="8">
    <source>
        <dbReference type="SAM" id="SignalP"/>
    </source>
</evidence>
<dbReference type="GO" id="GO:0004181">
    <property type="term" value="F:metallocarboxypeptidase activity"/>
    <property type="evidence" value="ECO:0007669"/>
    <property type="project" value="InterPro"/>
</dbReference>
<dbReference type="SUPFAM" id="SSF53187">
    <property type="entry name" value="Zn-dependent exopeptidases"/>
    <property type="match status" value="1"/>
</dbReference>
<keyword evidence="8" id="KW-0732">Signal</keyword>
<evidence type="ECO:0000313" key="11">
    <source>
        <dbReference type="Proteomes" id="UP000679691"/>
    </source>
</evidence>
<dbReference type="InterPro" id="IPR029062">
    <property type="entry name" value="Class_I_gatase-like"/>
</dbReference>
<feature type="chain" id="PRO_5035730021" description="Peptidase M14 domain-containing protein" evidence="8">
    <location>
        <begin position="26"/>
        <end position="859"/>
    </location>
</feature>
<dbReference type="PROSITE" id="PS52035">
    <property type="entry name" value="PEPTIDASE_M14"/>
    <property type="match status" value="1"/>
</dbReference>
<evidence type="ECO:0000256" key="1">
    <source>
        <dbReference type="ARBA" id="ARBA00001947"/>
    </source>
</evidence>